<sequence>TSLEKYLSSRDEGIEDQLKLTPPLGSDAVSRAPGKLFSALDFVNPTFLLEFVSVTLKKGVITGLACEYANGMSWKRGTNDPATPHRLVLDDDERITSVIITAGSDADTPDLESILALKLVTNDGKSLHVEEKQSKRTGYGRRLVAGRPFYDIRSVTFGSPLERGYAIGFWGRSQETGNPLGIFRLGVVWCNTNAVDKKPAEDAKQSEAKDKDAAHERQVDDYDKVLREYKELKEEHARLQLAKSLVDQQLVDQREQHERDTTDMKSRYNSKLKEADDNKRKELEEAQEKQRLAVEAKEKEIKLEQQRVAGLEQSQKDLTNAHSLKLVTMYKTILSIGAWVFIQHKSGHVLTLLSLEKDAVIKEKHNGWEQKFRLDPPADNSGLDICCEDPTINKNCWLINNSGKLGFKRGNTNTISIEPVPGDTEWCYLKCSNSWVGTEGGSMSSGATIVTHKQTPGPADQWKFVPYDPSQDYKSRMTFLHKLVKNIGKQFILENKCGLVLDCHLGEIRPIIAGKHGNWNQRYRFDITKGWFGIEIYCTDDPGSSRWLASVENSDEKLCFSKERVVKWVIEPISEDSEYFYVSDQKGRVLGARDGRTESLTELIKKVRTDADQWKLVWS</sequence>
<dbReference type="InterPro" id="IPR001229">
    <property type="entry name" value="Jacalin-like_lectin_dom"/>
</dbReference>
<feature type="region of interest" description="Disordered" evidence="1">
    <location>
        <begin position="252"/>
        <end position="286"/>
    </location>
</feature>
<organism evidence="3 4">
    <name type="scientific">Tilletia horrida</name>
    <dbReference type="NCBI Taxonomy" id="155126"/>
    <lineage>
        <taxon>Eukaryota</taxon>
        <taxon>Fungi</taxon>
        <taxon>Dikarya</taxon>
        <taxon>Basidiomycota</taxon>
        <taxon>Ustilaginomycotina</taxon>
        <taxon>Exobasidiomycetes</taxon>
        <taxon>Tilletiales</taxon>
        <taxon>Tilletiaceae</taxon>
        <taxon>Tilletia</taxon>
    </lineage>
</organism>
<keyword evidence="4" id="KW-1185">Reference proteome</keyword>
<feature type="domain" description="Jacalin-type lectin" evidence="2">
    <location>
        <begin position="52"/>
        <end position="176"/>
    </location>
</feature>
<evidence type="ECO:0000313" key="4">
    <source>
        <dbReference type="Proteomes" id="UP001176517"/>
    </source>
</evidence>
<gene>
    <name evidence="3" type="ORF">OC846_006780</name>
</gene>
<feature type="non-terminal residue" evidence="3">
    <location>
        <position position="1"/>
    </location>
</feature>
<dbReference type="Pfam" id="PF01419">
    <property type="entry name" value="Jacalin"/>
    <property type="match status" value="1"/>
</dbReference>
<dbReference type="AlphaFoldDB" id="A0AAN6JQ93"/>
<dbReference type="InterPro" id="IPR036404">
    <property type="entry name" value="Jacalin-like_lectin_dom_sf"/>
</dbReference>
<evidence type="ECO:0000256" key="1">
    <source>
        <dbReference type="SAM" id="MobiDB-lite"/>
    </source>
</evidence>
<comment type="caution">
    <text evidence="3">The sequence shown here is derived from an EMBL/GenBank/DDBJ whole genome shotgun (WGS) entry which is preliminary data.</text>
</comment>
<reference evidence="3" key="1">
    <citation type="journal article" date="2023" name="PhytoFront">
        <title>Draft Genome Resources of Seven Strains of Tilletia horrida, Causal Agent of Kernel Smut of Rice.</title>
        <authorList>
            <person name="Khanal S."/>
            <person name="Antony Babu S."/>
            <person name="Zhou X.G."/>
        </authorList>
    </citation>
    <scope>NUCLEOTIDE SEQUENCE</scope>
    <source>
        <strain evidence="3">TX6</strain>
    </source>
</reference>
<name>A0AAN6JQ93_9BASI</name>
<evidence type="ECO:0000259" key="2">
    <source>
        <dbReference type="Pfam" id="PF01419"/>
    </source>
</evidence>
<dbReference type="EMBL" id="JAPDMZ010000565">
    <property type="protein sequence ID" value="KAK0542289.1"/>
    <property type="molecule type" value="Genomic_DNA"/>
</dbReference>
<dbReference type="Proteomes" id="UP001176517">
    <property type="component" value="Unassembled WGS sequence"/>
</dbReference>
<dbReference type="Gene3D" id="2.100.10.30">
    <property type="entry name" value="Jacalin-like lectin domain"/>
    <property type="match status" value="1"/>
</dbReference>
<accession>A0AAN6JQ93</accession>
<protein>
    <recommendedName>
        <fullName evidence="2">Jacalin-type lectin domain-containing protein</fullName>
    </recommendedName>
</protein>
<proteinExistence type="predicted"/>
<feature type="region of interest" description="Disordered" evidence="1">
    <location>
        <begin position="198"/>
        <end position="219"/>
    </location>
</feature>
<evidence type="ECO:0000313" key="3">
    <source>
        <dbReference type="EMBL" id="KAK0542289.1"/>
    </source>
</evidence>
<dbReference type="SUPFAM" id="SSF51101">
    <property type="entry name" value="Mannose-binding lectins"/>
    <property type="match status" value="1"/>
</dbReference>